<evidence type="ECO:0000313" key="5">
    <source>
        <dbReference type="EMBL" id="CUQ05526.1"/>
    </source>
</evidence>
<dbReference type="OrthoDB" id="3231996at2"/>
<dbReference type="GO" id="GO:0003700">
    <property type="term" value="F:DNA-binding transcription factor activity"/>
    <property type="evidence" value="ECO:0007669"/>
    <property type="project" value="InterPro"/>
</dbReference>
<evidence type="ECO:0000256" key="1">
    <source>
        <dbReference type="ARBA" id="ARBA00023015"/>
    </source>
</evidence>
<dbReference type="Proteomes" id="UP000095765">
    <property type="component" value="Unassembled WGS sequence"/>
</dbReference>
<dbReference type="Gene3D" id="1.10.10.10">
    <property type="entry name" value="Winged helix-like DNA-binding domain superfamily/Winged helix DNA-binding domain"/>
    <property type="match status" value="1"/>
</dbReference>
<evidence type="ECO:0000313" key="6">
    <source>
        <dbReference type="Proteomes" id="UP000095765"/>
    </source>
</evidence>
<dbReference type="InterPro" id="IPR036388">
    <property type="entry name" value="WH-like_DNA-bd_sf"/>
</dbReference>
<evidence type="ECO:0000259" key="4">
    <source>
        <dbReference type="PROSITE" id="PS50995"/>
    </source>
</evidence>
<dbReference type="EMBL" id="CZBE01000023">
    <property type="protein sequence ID" value="CUQ05526.1"/>
    <property type="molecule type" value="Genomic_DNA"/>
</dbReference>
<reference evidence="5 6" key="1">
    <citation type="submission" date="2015-09" db="EMBL/GenBank/DDBJ databases">
        <authorList>
            <consortium name="Pathogen Informatics"/>
        </authorList>
    </citation>
    <scope>NUCLEOTIDE SEQUENCE [LARGE SCALE GENOMIC DNA]</scope>
    <source>
        <strain evidence="5 6">2789STDY5834939</strain>
    </source>
</reference>
<dbReference type="SUPFAM" id="SSF46785">
    <property type="entry name" value="Winged helix' DNA-binding domain"/>
    <property type="match status" value="1"/>
</dbReference>
<dbReference type="InterPro" id="IPR000835">
    <property type="entry name" value="HTH_MarR-typ"/>
</dbReference>
<keyword evidence="2" id="KW-0238">DNA-binding</keyword>
<keyword evidence="3" id="KW-0804">Transcription</keyword>
<dbReference type="AlphaFoldDB" id="A0A174T8W0"/>
<keyword evidence="1" id="KW-0805">Transcription regulation</keyword>
<proteinExistence type="predicted"/>
<evidence type="ECO:0000256" key="3">
    <source>
        <dbReference type="ARBA" id="ARBA00023163"/>
    </source>
</evidence>
<dbReference type="GO" id="GO:0003677">
    <property type="term" value="F:DNA binding"/>
    <property type="evidence" value="ECO:0007669"/>
    <property type="project" value="UniProtKB-KW"/>
</dbReference>
<dbReference type="RefSeq" id="WP_006874174.1">
    <property type="nucleotide sequence ID" value="NZ_CABIWA010000017.1"/>
</dbReference>
<evidence type="ECO:0000256" key="2">
    <source>
        <dbReference type="ARBA" id="ARBA00023125"/>
    </source>
</evidence>
<accession>A0A174T8W0</accession>
<protein>
    <recommendedName>
        <fullName evidence="4">HTH marR-type domain-containing protein</fullName>
    </recommendedName>
</protein>
<dbReference type="InterPro" id="IPR036390">
    <property type="entry name" value="WH_DNA-bd_sf"/>
</dbReference>
<dbReference type="Pfam" id="PF12802">
    <property type="entry name" value="MarR_2"/>
    <property type="match status" value="1"/>
</dbReference>
<organism evidence="5 6">
    <name type="scientific">Anaerotruncus colihominis</name>
    <dbReference type="NCBI Taxonomy" id="169435"/>
    <lineage>
        <taxon>Bacteria</taxon>
        <taxon>Bacillati</taxon>
        <taxon>Bacillota</taxon>
        <taxon>Clostridia</taxon>
        <taxon>Eubacteriales</taxon>
        <taxon>Oscillospiraceae</taxon>
        <taxon>Anaerotruncus</taxon>
    </lineage>
</organism>
<dbReference type="PANTHER" id="PTHR42756">
    <property type="entry name" value="TRANSCRIPTIONAL REGULATOR, MARR"/>
    <property type="match status" value="1"/>
</dbReference>
<dbReference type="PANTHER" id="PTHR42756:SF1">
    <property type="entry name" value="TRANSCRIPTIONAL REPRESSOR OF EMRAB OPERON"/>
    <property type="match status" value="1"/>
</dbReference>
<gene>
    <name evidence="5" type="ORF">ERS852551_02936</name>
</gene>
<name>A0A174T8W0_9FIRM</name>
<feature type="domain" description="HTH marR-type" evidence="4">
    <location>
        <begin position="5"/>
        <end position="136"/>
    </location>
</feature>
<dbReference type="PROSITE" id="PS50995">
    <property type="entry name" value="HTH_MARR_2"/>
    <property type="match status" value="1"/>
</dbReference>
<dbReference type="GeneID" id="72462652"/>
<sequence>MEDKTNELLRAFNRIDKELDDVYHEVALRMNISDSAFTIFYIIHELGDGCLQKDICREAFANKQTVHSSIQKLEREGYLYLQQGRGRDKHICLTKKGKEFVETNIVPVVQKENEAFMSLLPQEQEELLRLTQKYIKSLKEKLKQSQL</sequence>
<dbReference type="SMART" id="SM00347">
    <property type="entry name" value="HTH_MARR"/>
    <property type="match status" value="1"/>
</dbReference>